<dbReference type="InterPro" id="IPR027643">
    <property type="entry name" value="Formin-like_plant"/>
</dbReference>
<dbReference type="PROSITE" id="PS51444">
    <property type="entry name" value="FH2"/>
    <property type="match status" value="1"/>
</dbReference>
<evidence type="ECO:0000256" key="1">
    <source>
        <dbReference type="ARBA" id="ARBA00025793"/>
    </source>
</evidence>
<feature type="region of interest" description="Disordered" evidence="3">
    <location>
        <begin position="97"/>
        <end position="126"/>
    </location>
</feature>
<dbReference type="Gene3D" id="1.20.58.2220">
    <property type="entry name" value="Formin, FH2 domain"/>
    <property type="match status" value="1"/>
</dbReference>
<dbReference type="GO" id="GO:0051015">
    <property type="term" value="F:actin filament binding"/>
    <property type="evidence" value="ECO:0007669"/>
    <property type="project" value="InterPro"/>
</dbReference>
<sequence>MEFVNKDRSNNNPGNGWGSSASSRPPTAPREKTTKNRGWGRKTEENLDSISSDHTKLRPFHWDKVGANSHDHSIVWDELEDGSIRFEDGQIEALFGYRKKPNSSSRTPMHAASSANSSGRSTPSSNAPIFILDPRKSLNAAIVLKSLATTQNQILSALQEGYGVRPDILEKLAKISPTKEEATRISRFNGDPGKLADAESFLYSILKAVPTAFFRVEAMLFRSSYNSEIRNLKMSLKTVELGCQELRERGLFLKLLEAILKAGNKMNAGTSRGDAKGFNLTALRKLSDIKSTDGETTLLRFVVEQVVRSEGKRQVSKENSTMMTEEERKEEFLSLGLRSMQNLGLEFSNVKKAAAIESREFITTCSALAARQIETKRILTGCKEEERGEFMREMRGFLDECEEELRSVIEEQERVMELVKRTTTYYQVGGGRNRGAGEQPLELFVIVKDFLDMVDRVCTDISRSRSRKKNGGGTNSTRVRATATLPPAAGGNTSSGKQVPRFFNFSPASAAVADASDEEDDDF</sequence>
<evidence type="ECO:0000313" key="6">
    <source>
        <dbReference type="Proteomes" id="UP001154282"/>
    </source>
</evidence>
<feature type="compositionally biased region" description="Basic and acidic residues" evidence="3">
    <location>
        <begin position="41"/>
        <end position="51"/>
    </location>
</feature>
<comment type="caution">
    <text evidence="5">The sequence shown here is derived from an EMBL/GenBank/DDBJ whole genome shotgun (WGS) entry which is preliminary data.</text>
</comment>
<name>A0AAV0IN79_9ROSI</name>
<evidence type="ECO:0000256" key="3">
    <source>
        <dbReference type="SAM" id="MobiDB-lite"/>
    </source>
</evidence>
<keyword evidence="6" id="KW-1185">Reference proteome</keyword>
<comment type="similarity">
    <text evidence="1">Belongs to the formin-like family. Class-I subfamily.</text>
</comment>
<feature type="region of interest" description="Disordered" evidence="3">
    <location>
        <begin position="462"/>
        <end position="501"/>
    </location>
</feature>
<dbReference type="AlphaFoldDB" id="A0AAV0IN79"/>
<dbReference type="SUPFAM" id="SSF101447">
    <property type="entry name" value="Formin homology 2 domain (FH2 domain)"/>
    <property type="match status" value="1"/>
</dbReference>
<organism evidence="5 6">
    <name type="scientific">Linum tenue</name>
    <dbReference type="NCBI Taxonomy" id="586396"/>
    <lineage>
        <taxon>Eukaryota</taxon>
        <taxon>Viridiplantae</taxon>
        <taxon>Streptophyta</taxon>
        <taxon>Embryophyta</taxon>
        <taxon>Tracheophyta</taxon>
        <taxon>Spermatophyta</taxon>
        <taxon>Magnoliopsida</taxon>
        <taxon>eudicotyledons</taxon>
        <taxon>Gunneridae</taxon>
        <taxon>Pentapetalae</taxon>
        <taxon>rosids</taxon>
        <taxon>fabids</taxon>
        <taxon>Malpighiales</taxon>
        <taxon>Linaceae</taxon>
        <taxon>Linum</taxon>
    </lineage>
</organism>
<proteinExistence type="inferred from homology"/>
<dbReference type="Pfam" id="PF02181">
    <property type="entry name" value="FH2"/>
    <property type="match status" value="1"/>
</dbReference>
<feature type="region of interest" description="Disordered" evidence="3">
    <location>
        <begin position="1"/>
        <end position="51"/>
    </location>
</feature>
<dbReference type="SMART" id="SM00498">
    <property type="entry name" value="FH2"/>
    <property type="match status" value="1"/>
</dbReference>
<gene>
    <name evidence="5" type="ORF">LITE_LOCUS10142</name>
</gene>
<evidence type="ECO:0000256" key="2">
    <source>
        <dbReference type="RuleBase" id="RU361260"/>
    </source>
</evidence>
<feature type="domain" description="FH2" evidence="4">
    <location>
        <begin position="47"/>
        <end position="480"/>
    </location>
</feature>
<reference evidence="5" key="1">
    <citation type="submission" date="2022-08" db="EMBL/GenBank/DDBJ databases">
        <authorList>
            <person name="Gutierrez-Valencia J."/>
        </authorList>
    </citation>
    <scope>NUCLEOTIDE SEQUENCE</scope>
</reference>
<dbReference type="PANTHER" id="PTHR23213:SF273">
    <property type="entry name" value="FORMIN-LIKE PROTEIN"/>
    <property type="match status" value="1"/>
</dbReference>
<evidence type="ECO:0000313" key="5">
    <source>
        <dbReference type="EMBL" id="CAI0399032.1"/>
    </source>
</evidence>
<dbReference type="Proteomes" id="UP001154282">
    <property type="component" value="Unassembled WGS sequence"/>
</dbReference>
<dbReference type="InterPro" id="IPR015425">
    <property type="entry name" value="FH2_Formin"/>
</dbReference>
<dbReference type="GO" id="GO:0045010">
    <property type="term" value="P:actin nucleation"/>
    <property type="evidence" value="ECO:0007669"/>
    <property type="project" value="InterPro"/>
</dbReference>
<dbReference type="EMBL" id="CAMGYJ010000004">
    <property type="protein sequence ID" value="CAI0399032.1"/>
    <property type="molecule type" value="Genomic_DNA"/>
</dbReference>
<feature type="compositionally biased region" description="Polar residues" evidence="3">
    <location>
        <begin position="102"/>
        <end position="126"/>
    </location>
</feature>
<dbReference type="InterPro" id="IPR042201">
    <property type="entry name" value="FH2_Formin_sf"/>
</dbReference>
<dbReference type="PANTHER" id="PTHR23213">
    <property type="entry name" value="FORMIN-RELATED"/>
    <property type="match status" value="1"/>
</dbReference>
<feature type="compositionally biased region" description="Low complexity" evidence="3">
    <location>
        <begin position="10"/>
        <end position="25"/>
    </location>
</feature>
<protein>
    <recommendedName>
        <fullName evidence="2">Formin-like protein</fullName>
    </recommendedName>
</protein>
<evidence type="ECO:0000259" key="4">
    <source>
        <dbReference type="PROSITE" id="PS51444"/>
    </source>
</evidence>
<accession>A0AAV0IN79</accession>